<name>A0A8S1KS34_9CILI</name>
<proteinExistence type="predicted"/>
<protein>
    <submittedName>
        <fullName evidence="1">Uncharacterized protein</fullName>
    </submittedName>
</protein>
<reference evidence="1" key="1">
    <citation type="submission" date="2021-01" db="EMBL/GenBank/DDBJ databases">
        <authorList>
            <consortium name="Genoscope - CEA"/>
            <person name="William W."/>
        </authorList>
    </citation>
    <scope>NUCLEOTIDE SEQUENCE</scope>
</reference>
<keyword evidence="2" id="KW-1185">Reference proteome</keyword>
<dbReference type="AlphaFoldDB" id="A0A8S1KS34"/>
<dbReference type="Proteomes" id="UP000692954">
    <property type="component" value="Unassembled WGS sequence"/>
</dbReference>
<organism evidence="1 2">
    <name type="scientific">Paramecium sonneborni</name>
    <dbReference type="NCBI Taxonomy" id="65129"/>
    <lineage>
        <taxon>Eukaryota</taxon>
        <taxon>Sar</taxon>
        <taxon>Alveolata</taxon>
        <taxon>Ciliophora</taxon>
        <taxon>Intramacronucleata</taxon>
        <taxon>Oligohymenophorea</taxon>
        <taxon>Peniculida</taxon>
        <taxon>Parameciidae</taxon>
        <taxon>Paramecium</taxon>
    </lineage>
</organism>
<comment type="caution">
    <text evidence="1">The sequence shown here is derived from an EMBL/GenBank/DDBJ whole genome shotgun (WGS) entry which is preliminary data.</text>
</comment>
<gene>
    <name evidence="1" type="ORF">PSON_ATCC_30995.1.T0120142</name>
</gene>
<evidence type="ECO:0000313" key="2">
    <source>
        <dbReference type="Proteomes" id="UP000692954"/>
    </source>
</evidence>
<dbReference type="EMBL" id="CAJJDN010000012">
    <property type="protein sequence ID" value="CAD8058320.1"/>
    <property type="molecule type" value="Genomic_DNA"/>
</dbReference>
<sequence length="205" mass="24877">MEQFIQRRAVQKCQLLIPFFICIFYLQIEDEISYFLHQPPLEDQLQNIQSQYVIQDHLRFLDTMEQLEYQCFYQSKPIHGYAIVLKLMYQILMYPKSQKSTLRQSFNHYNRGIKVTFQCDSISRFKHLKIQFYESSIIHKFSLSQSSYLLQRFPDLEGNQQQSSFQGKRMKILIISTIIYQTYQDHLKLIISVKQHYNYFFNYLS</sequence>
<accession>A0A8S1KS34</accession>
<evidence type="ECO:0000313" key="1">
    <source>
        <dbReference type="EMBL" id="CAD8058320.1"/>
    </source>
</evidence>